<name>A0ABN3IWL8_9ACTN</name>
<evidence type="ECO:0008006" key="3">
    <source>
        <dbReference type="Google" id="ProtNLM"/>
    </source>
</evidence>
<comment type="caution">
    <text evidence="1">The sequence shown here is derived from an EMBL/GenBank/DDBJ whole genome shotgun (WGS) entry which is preliminary data.</text>
</comment>
<gene>
    <name evidence="1" type="ORF">GCM10010191_28020</name>
</gene>
<reference evidence="1 2" key="1">
    <citation type="journal article" date="2019" name="Int. J. Syst. Evol. Microbiol.">
        <title>The Global Catalogue of Microorganisms (GCM) 10K type strain sequencing project: providing services to taxonomists for standard genome sequencing and annotation.</title>
        <authorList>
            <consortium name="The Broad Institute Genomics Platform"/>
            <consortium name="The Broad Institute Genome Sequencing Center for Infectious Disease"/>
            <person name="Wu L."/>
            <person name="Ma J."/>
        </authorList>
    </citation>
    <scope>NUCLEOTIDE SEQUENCE [LARGE SCALE GENOMIC DNA]</scope>
    <source>
        <strain evidence="1 2">JCM 3325</strain>
    </source>
</reference>
<proteinExistence type="predicted"/>
<protein>
    <recommendedName>
        <fullName evidence="3">Insertion element protein</fullName>
    </recommendedName>
</protein>
<evidence type="ECO:0000313" key="2">
    <source>
        <dbReference type="Proteomes" id="UP001501231"/>
    </source>
</evidence>
<accession>A0ABN3IWL8</accession>
<dbReference type="RefSeq" id="WP_344589342.1">
    <property type="nucleotide sequence ID" value="NZ_BAAARW010000011.1"/>
</dbReference>
<evidence type="ECO:0000313" key="1">
    <source>
        <dbReference type="EMBL" id="GAA2416033.1"/>
    </source>
</evidence>
<organism evidence="1 2">
    <name type="scientific">Actinomadura vinacea</name>
    <dbReference type="NCBI Taxonomy" id="115336"/>
    <lineage>
        <taxon>Bacteria</taxon>
        <taxon>Bacillati</taxon>
        <taxon>Actinomycetota</taxon>
        <taxon>Actinomycetes</taxon>
        <taxon>Streptosporangiales</taxon>
        <taxon>Thermomonosporaceae</taxon>
        <taxon>Actinomadura</taxon>
    </lineage>
</organism>
<keyword evidence="2" id="KW-1185">Reference proteome</keyword>
<dbReference type="Proteomes" id="UP001501231">
    <property type="component" value="Unassembled WGS sequence"/>
</dbReference>
<dbReference type="EMBL" id="BAAARW010000011">
    <property type="protein sequence ID" value="GAA2416033.1"/>
    <property type="molecule type" value="Genomic_DNA"/>
</dbReference>
<sequence length="70" mass="7708">MSERAAPFYCPYCGEENLEPREYPASGDDAGGPSKPKPEGAAWFCRDCVRSFALKFLGVGAPQTHKENLR</sequence>